<evidence type="ECO:0000256" key="2">
    <source>
        <dbReference type="ARBA" id="ARBA00022723"/>
    </source>
</evidence>
<dbReference type="Pfam" id="PF01023">
    <property type="entry name" value="S_100"/>
    <property type="match status" value="1"/>
</dbReference>
<dbReference type="PROSITE" id="PS50222">
    <property type="entry name" value="EF_HAND_2"/>
    <property type="match status" value="1"/>
</dbReference>
<dbReference type="GO" id="GO:0005509">
    <property type="term" value="F:calcium ion binding"/>
    <property type="evidence" value="ECO:0007669"/>
    <property type="project" value="InterPro"/>
</dbReference>
<dbReference type="InterPro" id="IPR013787">
    <property type="entry name" value="S100_Ca-bd_sub"/>
</dbReference>
<accession>Q8AYJ2</accession>
<dbReference type="PROSITE" id="PS00303">
    <property type="entry name" value="S100_CABP"/>
    <property type="match status" value="1"/>
</dbReference>
<dbReference type="SMART" id="SM00054">
    <property type="entry name" value="EFh"/>
    <property type="match status" value="1"/>
</dbReference>
<feature type="domain" description="EF-hand" evidence="6">
    <location>
        <begin position="49"/>
        <end position="84"/>
    </location>
</feature>
<evidence type="ECO:0000259" key="6">
    <source>
        <dbReference type="PROSITE" id="PS50222"/>
    </source>
</evidence>
<dbReference type="PANTHER" id="PTHR11639">
    <property type="entry name" value="S100 CALCIUM-BINDING PROTEIN"/>
    <property type="match status" value="1"/>
</dbReference>
<dbReference type="GO" id="GO:0048306">
    <property type="term" value="F:calcium-dependent protein binding"/>
    <property type="evidence" value="ECO:0007669"/>
    <property type="project" value="TreeGrafter"/>
</dbReference>
<evidence type="ECO:0000256" key="1">
    <source>
        <dbReference type="ARBA" id="ARBA00007323"/>
    </source>
</evidence>
<dbReference type="Gene3D" id="1.10.238.10">
    <property type="entry name" value="EF-hand"/>
    <property type="match status" value="1"/>
</dbReference>
<proteinExistence type="evidence at transcript level"/>
<reference evidence="7" key="1">
    <citation type="submission" date="2001-09" db="EMBL/GenBank/DDBJ databases">
        <title>Molecular cloning and stage dependence of an S-10 cDNA from the shark testis.</title>
        <authorList>
            <person name="Wang C."/>
            <person name="Callard G.V."/>
        </authorList>
    </citation>
    <scope>NUCLEOTIDE SEQUENCE</scope>
</reference>
<sequence length="99" mass="11050">MTELESAMAGIIGVFRKYSGKEGDKYSLSNNEMVDLLKAELPNFLKSQKDKAAVDKIMKDLDRNKDGELDFQEFVVLIAALAAACNDFFVDHLKSKGKM</sequence>
<dbReference type="AlphaFoldDB" id="Q8AYJ2"/>
<dbReference type="PANTHER" id="PTHR11639:SF134">
    <property type="entry name" value="PROTEIN S100-A1-RELATED"/>
    <property type="match status" value="1"/>
</dbReference>
<keyword evidence="2 5" id="KW-0479">Metal-binding</keyword>
<evidence type="ECO:0000256" key="5">
    <source>
        <dbReference type="RuleBase" id="RU361184"/>
    </source>
</evidence>
<evidence type="ECO:0000256" key="3">
    <source>
        <dbReference type="ARBA" id="ARBA00022737"/>
    </source>
</evidence>
<dbReference type="PROSITE" id="PS00018">
    <property type="entry name" value="EF_HAND_1"/>
    <property type="match status" value="1"/>
</dbReference>
<dbReference type="FunFam" id="1.10.238.10:FF:000044">
    <property type="entry name" value="Protein S100"/>
    <property type="match status" value="1"/>
</dbReference>
<keyword evidence="3" id="KW-0677">Repeat</keyword>
<dbReference type="InterPro" id="IPR011992">
    <property type="entry name" value="EF-hand-dom_pair"/>
</dbReference>
<comment type="similarity">
    <text evidence="1 5">Belongs to the S-100 family.</text>
</comment>
<dbReference type="CDD" id="cd00213">
    <property type="entry name" value="S-100"/>
    <property type="match status" value="1"/>
</dbReference>
<name>Q8AYJ2_SQUAC</name>
<dbReference type="SMART" id="SM01394">
    <property type="entry name" value="S_100"/>
    <property type="match status" value="1"/>
</dbReference>
<dbReference type="InterPro" id="IPR034325">
    <property type="entry name" value="S-100_dom"/>
</dbReference>
<dbReference type="SUPFAM" id="SSF47473">
    <property type="entry name" value="EF-hand"/>
    <property type="match status" value="1"/>
</dbReference>
<evidence type="ECO:0000313" key="7">
    <source>
        <dbReference type="EMBL" id="AAN63527.1"/>
    </source>
</evidence>
<dbReference type="InterPro" id="IPR002048">
    <property type="entry name" value="EF_hand_dom"/>
</dbReference>
<evidence type="ECO:0000256" key="4">
    <source>
        <dbReference type="ARBA" id="ARBA00022837"/>
    </source>
</evidence>
<dbReference type="InterPro" id="IPR001751">
    <property type="entry name" value="S100/CaBP7/8-like_CS"/>
</dbReference>
<organism evidence="7">
    <name type="scientific">Squalus acanthias</name>
    <name type="common">Spiny dogfish</name>
    <dbReference type="NCBI Taxonomy" id="7797"/>
    <lineage>
        <taxon>Eukaryota</taxon>
        <taxon>Metazoa</taxon>
        <taxon>Chordata</taxon>
        <taxon>Craniata</taxon>
        <taxon>Vertebrata</taxon>
        <taxon>Chondrichthyes</taxon>
        <taxon>Elasmobranchii</taxon>
        <taxon>Squalomorphii</taxon>
        <taxon>Squaliformes</taxon>
        <taxon>Squalidae</taxon>
        <taxon>Squalus</taxon>
    </lineage>
</organism>
<dbReference type="InterPro" id="IPR018247">
    <property type="entry name" value="EF_Hand_1_Ca_BS"/>
</dbReference>
<protein>
    <recommendedName>
        <fullName evidence="5">Protein S100</fullName>
    </recommendedName>
    <alternativeName>
        <fullName evidence="5">S100 calcium-binding protein</fullName>
    </alternativeName>
</protein>
<dbReference type="Pfam" id="PF00036">
    <property type="entry name" value="EF-hand_1"/>
    <property type="match status" value="1"/>
</dbReference>
<keyword evidence="4 5" id="KW-0106">Calcium</keyword>
<dbReference type="GO" id="GO:0046914">
    <property type="term" value="F:transition metal ion binding"/>
    <property type="evidence" value="ECO:0007669"/>
    <property type="project" value="InterPro"/>
</dbReference>
<dbReference type="EMBL" id="AF421551">
    <property type="protein sequence ID" value="AAN63527.1"/>
    <property type="molecule type" value="mRNA"/>
</dbReference>